<gene>
    <name evidence="2" type="ORF">GAN59_19070</name>
</gene>
<accession>A0A6I0SBM1</accession>
<keyword evidence="2" id="KW-0808">Transferase</keyword>
<reference evidence="2 3" key="1">
    <citation type="journal article" date="2019" name="Nat. Med.">
        <title>A library of human gut bacterial isolates paired with longitudinal multiomics data enables mechanistic microbiome research.</title>
        <authorList>
            <person name="Poyet M."/>
            <person name="Groussin M."/>
            <person name="Gibbons S.M."/>
            <person name="Avila-Pacheco J."/>
            <person name="Jiang X."/>
            <person name="Kearney S.M."/>
            <person name="Perrotta A.R."/>
            <person name="Berdy B."/>
            <person name="Zhao S."/>
            <person name="Lieberman T.D."/>
            <person name="Swanson P.K."/>
            <person name="Smith M."/>
            <person name="Roesemann S."/>
            <person name="Alexander J.E."/>
            <person name="Rich S.A."/>
            <person name="Livny J."/>
            <person name="Vlamakis H."/>
            <person name="Clish C."/>
            <person name="Bullock K."/>
            <person name="Deik A."/>
            <person name="Scott J."/>
            <person name="Pierce K.A."/>
            <person name="Xavier R.J."/>
            <person name="Alm E.J."/>
        </authorList>
    </citation>
    <scope>NUCLEOTIDE SEQUENCE [LARGE SCALE GENOMIC DNA]</scope>
    <source>
        <strain evidence="2 3">BIOML-A156</strain>
    </source>
</reference>
<evidence type="ECO:0000313" key="2">
    <source>
        <dbReference type="EMBL" id="KAB4470915.1"/>
    </source>
</evidence>
<evidence type="ECO:0000256" key="1">
    <source>
        <dbReference type="SAM" id="Phobius"/>
    </source>
</evidence>
<feature type="transmembrane region" description="Helical" evidence="1">
    <location>
        <begin position="164"/>
        <end position="182"/>
    </location>
</feature>
<dbReference type="RefSeq" id="WP_373251572.1">
    <property type="nucleotide sequence ID" value="NZ_CAXTFL010000017.1"/>
</dbReference>
<sequence>MKHEVDGRREIASRNTAWANIIARKITGWGITPNQISMMSVFFALVGCLLLTGTVIYPDFNKYVAYILFIVCMQSRLLCNLFDGMVAIEGGKKSANGDLYNDMPDRFADALFIIPVGYVAGGFGIELGWLAALLAVMTAYFRWIGAYKTQQHFFNGPMAKQHRMALLTLCFVIATCTIHWGYEQIVCLITLILMNIGLIATLIHRLYLMSHTNNEAK</sequence>
<feature type="transmembrane region" description="Helical" evidence="1">
    <location>
        <begin position="188"/>
        <end position="208"/>
    </location>
</feature>
<dbReference type="Proteomes" id="UP000488521">
    <property type="component" value="Unassembled WGS sequence"/>
</dbReference>
<comment type="caution">
    <text evidence="2">The sequence shown here is derived from an EMBL/GenBank/DDBJ whole genome shotgun (WGS) entry which is preliminary data.</text>
</comment>
<protein>
    <submittedName>
        <fullName evidence="2">CDP-alcohol phosphatidyltransferase family protein</fullName>
    </submittedName>
</protein>
<proteinExistence type="predicted"/>
<keyword evidence="1" id="KW-0812">Transmembrane</keyword>
<organism evidence="2 3">
    <name type="scientific">Bacteroides thetaiotaomicron</name>
    <dbReference type="NCBI Taxonomy" id="818"/>
    <lineage>
        <taxon>Bacteria</taxon>
        <taxon>Pseudomonadati</taxon>
        <taxon>Bacteroidota</taxon>
        <taxon>Bacteroidia</taxon>
        <taxon>Bacteroidales</taxon>
        <taxon>Bacteroidaceae</taxon>
        <taxon>Bacteroides</taxon>
    </lineage>
</organism>
<dbReference type="AlphaFoldDB" id="A0A6I0SBM1"/>
<dbReference type="GO" id="GO:0016740">
    <property type="term" value="F:transferase activity"/>
    <property type="evidence" value="ECO:0007669"/>
    <property type="project" value="UniProtKB-KW"/>
</dbReference>
<dbReference type="Gene3D" id="1.20.120.1760">
    <property type="match status" value="1"/>
</dbReference>
<feature type="transmembrane region" description="Helical" evidence="1">
    <location>
        <begin position="36"/>
        <end position="57"/>
    </location>
</feature>
<dbReference type="InterPro" id="IPR043130">
    <property type="entry name" value="CDP-OH_PTrfase_TM_dom"/>
</dbReference>
<name>A0A6I0SBM1_BACT4</name>
<keyword evidence="1" id="KW-0472">Membrane</keyword>
<dbReference type="EMBL" id="WCRS01000016">
    <property type="protein sequence ID" value="KAB4470915.1"/>
    <property type="molecule type" value="Genomic_DNA"/>
</dbReference>
<feature type="transmembrane region" description="Helical" evidence="1">
    <location>
        <begin position="103"/>
        <end position="121"/>
    </location>
</feature>
<keyword evidence="1" id="KW-1133">Transmembrane helix</keyword>
<evidence type="ECO:0000313" key="3">
    <source>
        <dbReference type="Proteomes" id="UP000488521"/>
    </source>
</evidence>